<dbReference type="SUPFAM" id="SSF52096">
    <property type="entry name" value="ClpP/crotonase"/>
    <property type="match status" value="2"/>
</dbReference>
<evidence type="ECO:0000259" key="2">
    <source>
        <dbReference type="PROSITE" id="PS50989"/>
    </source>
</evidence>
<dbReference type="Proteomes" id="UP000001555">
    <property type="component" value="Unassembled WGS sequence"/>
</dbReference>
<dbReference type="PANTHER" id="PTHR45728:SF3">
    <property type="entry name" value="ACETYL-COA CARBOXYLASE"/>
    <property type="match status" value="1"/>
</dbReference>
<dbReference type="EMBL" id="ABJB010189318">
    <property type="status" value="NOT_ANNOTATED_CDS"/>
    <property type="molecule type" value="Genomic_DNA"/>
</dbReference>
<dbReference type="EnsemblMetazoa" id="ISCW021913-RA">
    <property type="protein sequence ID" value="ISCW021913-PA"/>
    <property type="gene ID" value="ISCW021913"/>
</dbReference>
<dbReference type="OrthoDB" id="10029892at2759"/>
<dbReference type="Pfam" id="PF01039">
    <property type="entry name" value="Carboxyl_trans"/>
    <property type="match status" value="1"/>
</dbReference>
<keyword evidence="6" id="KW-1267">Proteomics identification</keyword>
<dbReference type="InterPro" id="IPR013537">
    <property type="entry name" value="AcCoA_COase_cen"/>
</dbReference>
<dbReference type="EMBL" id="ABJB010375896">
    <property type="status" value="NOT_ANNOTATED_CDS"/>
    <property type="molecule type" value="Genomic_DNA"/>
</dbReference>
<dbReference type="EMBL" id="ABJB010097336">
    <property type="status" value="NOT_ANNOTATED_CDS"/>
    <property type="molecule type" value="Genomic_DNA"/>
</dbReference>
<dbReference type="PROSITE" id="PS50980">
    <property type="entry name" value="COA_CT_NTER"/>
    <property type="match status" value="1"/>
</dbReference>
<feature type="non-terminal residue" evidence="3">
    <location>
        <position position="859"/>
    </location>
</feature>
<dbReference type="EMBL" id="ABJB010003093">
    <property type="status" value="NOT_ANNOTATED_CDS"/>
    <property type="molecule type" value="Genomic_DNA"/>
</dbReference>
<dbReference type="Pfam" id="PF08326">
    <property type="entry name" value="ACC_central"/>
    <property type="match status" value="1"/>
</dbReference>
<dbReference type="VEuPathDB" id="VectorBase:ISCP_008402"/>
<dbReference type="EMBL" id="ABJB010441997">
    <property type="status" value="NOT_ANNOTATED_CDS"/>
    <property type="molecule type" value="Genomic_DNA"/>
</dbReference>
<evidence type="ECO:0000313" key="4">
    <source>
        <dbReference type="EnsemblMetazoa" id="ISCW021913-PA"/>
    </source>
</evidence>
<dbReference type="Gene3D" id="3.90.226.10">
    <property type="entry name" value="2-enoyl-CoA Hydratase, Chain A, domain 1"/>
    <property type="match status" value="3"/>
</dbReference>
<evidence type="ECO:0007829" key="6">
    <source>
        <dbReference type="PeptideAtlas" id="B7QAH9"/>
    </source>
</evidence>
<organism>
    <name type="scientific">Ixodes scapularis</name>
    <name type="common">Black-legged tick</name>
    <name type="synonym">Deer tick</name>
    <dbReference type="NCBI Taxonomy" id="6945"/>
    <lineage>
        <taxon>Eukaryota</taxon>
        <taxon>Metazoa</taxon>
        <taxon>Ecdysozoa</taxon>
        <taxon>Arthropoda</taxon>
        <taxon>Chelicerata</taxon>
        <taxon>Arachnida</taxon>
        <taxon>Acari</taxon>
        <taxon>Parasitiformes</taxon>
        <taxon>Ixodida</taxon>
        <taxon>Ixodoidea</taxon>
        <taxon>Ixodidae</taxon>
        <taxon>Ixodinae</taxon>
        <taxon>Ixodes</taxon>
    </lineage>
</organism>
<feature type="domain" description="CoA carboxyltransferase C-terminal" evidence="2">
    <location>
        <begin position="522"/>
        <end position="836"/>
    </location>
</feature>
<dbReference type="InterPro" id="IPR011763">
    <property type="entry name" value="COA_CT_C"/>
</dbReference>
<dbReference type="InterPro" id="IPR034733">
    <property type="entry name" value="AcCoA_carboxyl_beta"/>
</dbReference>
<dbReference type="GO" id="GO:0004658">
    <property type="term" value="F:propionyl-CoA carboxylase activity"/>
    <property type="evidence" value="ECO:0007669"/>
    <property type="project" value="UniProtKB-EC"/>
</dbReference>
<dbReference type="PaxDb" id="6945-B7QAH9"/>
<dbReference type="InterPro" id="IPR049076">
    <property type="entry name" value="ACCA"/>
</dbReference>
<accession>B7QAH9</accession>
<protein>
    <submittedName>
        <fullName evidence="3 4">Acetyl-CoA carboxylase, putative</fullName>
        <ecNumber evidence="3">6.4.1.3</ecNumber>
    </submittedName>
</protein>
<dbReference type="GO" id="GO:0006633">
    <property type="term" value="P:fatty acid biosynthetic process"/>
    <property type="evidence" value="ECO:0007669"/>
    <property type="project" value="InterPro"/>
</dbReference>
<dbReference type="EMBL" id="ABJB010374609">
    <property type="status" value="NOT_ANNOTATED_CDS"/>
    <property type="molecule type" value="Genomic_DNA"/>
</dbReference>
<feature type="domain" description="CoA carboxyltransferase N-terminal" evidence="1">
    <location>
        <begin position="197"/>
        <end position="459"/>
    </location>
</feature>
<dbReference type="EMBL" id="ABJB010611929">
    <property type="status" value="NOT_ANNOTATED_CDS"/>
    <property type="molecule type" value="Genomic_DNA"/>
</dbReference>
<reference evidence="3 5" key="1">
    <citation type="submission" date="2008-03" db="EMBL/GenBank/DDBJ databases">
        <title>Annotation of Ixodes scapularis.</title>
        <authorList>
            <consortium name="Ixodes scapularis Genome Project Consortium"/>
            <person name="Caler E."/>
            <person name="Hannick L.I."/>
            <person name="Bidwell S."/>
            <person name="Joardar V."/>
            <person name="Thiagarajan M."/>
            <person name="Amedeo P."/>
            <person name="Galinsky K.J."/>
            <person name="Schobel S."/>
            <person name="Inman J."/>
            <person name="Hostetler J."/>
            <person name="Miller J."/>
            <person name="Hammond M."/>
            <person name="Megy K."/>
            <person name="Lawson D."/>
            <person name="Kodira C."/>
            <person name="Sutton G."/>
            <person name="Meyer J."/>
            <person name="Hill C.A."/>
            <person name="Birren B."/>
            <person name="Nene V."/>
            <person name="Collins F."/>
            <person name="Alarcon-Chaidez F."/>
            <person name="Wikel S."/>
            <person name="Strausberg R."/>
        </authorList>
    </citation>
    <scope>NUCLEOTIDE SEQUENCE [LARGE SCALE GENOMIC DNA]</scope>
    <source>
        <strain evidence="5">Wikel</strain>
        <strain evidence="3">Wikel colony</strain>
    </source>
</reference>
<gene>
    <name evidence="3" type="ORF">IscW_ISCW021913</name>
</gene>
<dbReference type="PROSITE" id="PS50989">
    <property type="entry name" value="COA_CT_CTER"/>
    <property type="match status" value="1"/>
</dbReference>
<dbReference type="AlphaFoldDB" id="B7QAH9"/>
<dbReference type="STRING" id="6945.B7QAH9"/>
<reference evidence="4" key="2">
    <citation type="submission" date="2020-05" db="UniProtKB">
        <authorList>
            <consortium name="EnsemblMetazoa"/>
        </authorList>
    </citation>
    <scope>IDENTIFICATION</scope>
    <source>
        <strain evidence="4">wikel</strain>
    </source>
</reference>
<dbReference type="VEuPathDB" id="VectorBase:ISCI021913"/>
<dbReference type="InterPro" id="IPR029045">
    <property type="entry name" value="ClpP/crotonase-like_dom_sf"/>
</dbReference>
<keyword evidence="5" id="KW-1185">Reference proteome</keyword>
<dbReference type="EC" id="6.4.1.3" evidence="3"/>
<dbReference type="InterPro" id="IPR011762">
    <property type="entry name" value="COA_CT_N"/>
</dbReference>
<keyword evidence="3" id="KW-0436">Ligase</keyword>
<dbReference type="EMBL" id="DS895194">
    <property type="protein sequence ID" value="EEC15851.1"/>
    <property type="molecule type" value="Genomic_DNA"/>
</dbReference>
<dbReference type="VEuPathDB" id="VectorBase:ISCW021913"/>
<dbReference type="GO" id="GO:0003989">
    <property type="term" value="F:acetyl-CoA carboxylase activity"/>
    <property type="evidence" value="ECO:0007669"/>
    <property type="project" value="InterPro"/>
</dbReference>
<evidence type="ECO:0000313" key="5">
    <source>
        <dbReference type="Proteomes" id="UP000001555"/>
    </source>
</evidence>
<dbReference type="HOGENOM" id="CLU_004031_0_0_1"/>
<name>B7QAH9_IXOSC</name>
<dbReference type="PANTHER" id="PTHR45728">
    <property type="entry name" value="ACETYL-COA CARBOXYLASE, ISOFORM A"/>
    <property type="match status" value="1"/>
</dbReference>
<proteinExistence type="evidence at protein level"/>
<dbReference type="EMBL" id="ABJB011023311">
    <property type="status" value="NOT_ANNOTATED_CDS"/>
    <property type="molecule type" value="Genomic_DNA"/>
</dbReference>
<dbReference type="GO" id="GO:0005524">
    <property type="term" value="F:ATP binding"/>
    <property type="evidence" value="ECO:0007669"/>
    <property type="project" value="InterPro"/>
</dbReference>
<dbReference type="FunFam" id="3.90.226.10:FF:000010">
    <property type="entry name" value="acetyl-CoA carboxylase isoform X2"/>
    <property type="match status" value="1"/>
</dbReference>
<evidence type="ECO:0000313" key="3">
    <source>
        <dbReference type="EMBL" id="EEC15851.1"/>
    </source>
</evidence>
<feature type="non-terminal residue" evidence="3">
    <location>
        <position position="1"/>
    </location>
</feature>
<evidence type="ECO:0000259" key="1">
    <source>
        <dbReference type="PROSITE" id="PS50980"/>
    </source>
</evidence>
<sequence length="859" mass="97543">RRFPQYYTYRYRDDYIEDRIYRHLEPALAFQLEINRLRNYDLEAIPTSNLKMHLYLGKAKVPKGQEVADFRFFIRAIIRHSDLITKTVSLTGLRKTGQRAIGTASRNARHIFGSLSVLSIIRSHVDRPVHCPTRINKTAQKKTRGQVEDERKALVRLTLHPFFCAVLLMPSLNGKCLPIRLFLANESGYYLDISLYKEVVDPETGQMQFEAWGHHRQGPLHGLPISTPYLTKDYLQQKRFQAQSNGTTYVYDFPEMFRQVGMVAWRMTMVTPEYPEGRDVIVIANDITYLLGTFGPQEDILFFKASERARALGIPRLYISANSGARIGLAEELKHLFNVAWVDPEIPDKGYRYLYLTPENFKKVSAMNSVNAELIDDEGEKRYKITNIIGKTDGLGVENLKYAGLIAGETSQAYEEIVTISLVTCRAIGIGAYLVRLGQRVIQLENSHIILTGAGALNKVNGPFRALLHDGRKVFVVSALLVLSTSYKCSRVTFCSQVSIPLCLLFIDCKGAPLPIVEPLDPIDRDVVYTPSKVPYDPRWLVAGRESPTLAGFWEDGFFDRGSFMEIMQQWAQTVVCGRARLGGIPVGVVAVETRTVEIDVPADPANLDSEAKVLSQAGQVWFPDSAYKTAQAINDFNREELPLFVFANWRGFSGGMKDMYDQVLKFGAYIVDALHNYRQPVLVYIPPFGELRGGAWAVVDAAINPRMMEMYADPDSRGGVLEPEGTVEIRFRKKDLVKVMHRVDGPCRDLLARLGTVEASEKAALEAQLRKRETQLLPMYHQVALSFADLHDMPARMQEKGVIQDEIPWAKSRTQLYWRLRRRLLQDRAKRDILQVRPQLSDGEMESMLRRWFVESLG</sequence>